<accession>H5TN97</accession>
<organism evidence="1 2">
    <name type="scientific">Gordonia otitidis (strain DSM 44809 / CCUG 52243 / JCM 12355 / NBRC 100426 / IFM 10032)</name>
    <dbReference type="NCBI Taxonomy" id="1108044"/>
    <lineage>
        <taxon>Bacteria</taxon>
        <taxon>Bacillati</taxon>
        <taxon>Actinomycetota</taxon>
        <taxon>Actinomycetes</taxon>
        <taxon>Mycobacteriales</taxon>
        <taxon>Gordoniaceae</taxon>
        <taxon>Gordonia</taxon>
    </lineage>
</organism>
<dbReference type="Proteomes" id="UP000005038">
    <property type="component" value="Unassembled WGS sequence"/>
</dbReference>
<evidence type="ECO:0000313" key="2">
    <source>
        <dbReference type="Proteomes" id="UP000005038"/>
    </source>
</evidence>
<sequence length="444" mass="48572">MADSIETLTALANADDPFNTPHAELEELWVDAINQRFQQCRPRIKILDQLAERAGIDTIGSLEDVVPLLFAHTAYKSYPESFIDNGRWDRMNLWLDTLSVNPVEGVDVDGIRNADDWIERCHAAGHHVFATSGTSGKNSFLNQSAHDVEFANAATIPPGLPTDNSLPIFVLGPRRAPNRASATFTNLVSVCGREDAVYFLTDAELTITDLSQMTRMRRRIGDGTATPSEIAEFEANVKLRQEFADAMTVDLVDKVLSYRNEPMLLVGLTPQLYRIVETARERGVPDGTFHPDTQVISGGGAKGVNLPADHVQQIMTFLGIDLKNFTQGYGMQEASSGARMNEWGRYEFPGWIVPLLLDDSGERLQRASSGTSTGRMALFDVSIDGRWGGIISGDRVTIDYDASPTGRAVPAVTEIARYSELEGGDDKLTCAGTIDSFVRGAVGE</sequence>
<dbReference type="AlphaFoldDB" id="H5TN97"/>
<dbReference type="RefSeq" id="WP_007239183.1">
    <property type="nucleotide sequence ID" value="NZ_BAFB01000130.1"/>
</dbReference>
<keyword evidence="2" id="KW-1185">Reference proteome</keyword>
<name>H5TN97_GORO1</name>
<reference evidence="1" key="1">
    <citation type="submission" date="2012-02" db="EMBL/GenBank/DDBJ databases">
        <title>Whole genome shotgun sequence of Gordonia otitidis NBRC 100426.</title>
        <authorList>
            <person name="Yoshida I."/>
            <person name="Hosoyama A."/>
            <person name="Tsuchikane K."/>
            <person name="Katsumata H."/>
            <person name="Yamazaki S."/>
            <person name="Fujita N."/>
        </authorList>
    </citation>
    <scope>NUCLEOTIDE SEQUENCE [LARGE SCALE GENOMIC DNA]</scope>
    <source>
        <strain evidence="1">NBRC 100426</strain>
    </source>
</reference>
<evidence type="ECO:0000313" key="1">
    <source>
        <dbReference type="EMBL" id="GAB34955.1"/>
    </source>
</evidence>
<protein>
    <recommendedName>
        <fullName evidence="3">Acyl-protein synthetase LuxE domain-containing protein</fullName>
    </recommendedName>
</protein>
<comment type="caution">
    <text evidence="1">The sequence shown here is derived from an EMBL/GenBank/DDBJ whole genome shotgun (WGS) entry which is preliminary data.</text>
</comment>
<dbReference type="STRING" id="1108044.GOOTI_130_00480"/>
<evidence type="ECO:0008006" key="3">
    <source>
        <dbReference type="Google" id="ProtNLM"/>
    </source>
</evidence>
<dbReference type="OrthoDB" id="3597198at2"/>
<proteinExistence type="predicted"/>
<dbReference type="EMBL" id="BAFB01000130">
    <property type="protein sequence ID" value="GAB34955.1"/>
    <property type="molecule type" value="Genomic_DNA"/>
</dbReference>
<gene>
    <name evidence="1" type="ORF">GOOTI_130_00480</name>
</gene>